<organism evidence="2 3">
    <name type="scientific">Collybiopsis luxurians FD-317 M1</name>
    <dbReference type="NCBI Taxonomy" id="944289"/>
    <lineage>
        <taxon>Eukaryota</taxon>
        <taxon>Fungi</taxon>
        <taxon>Dikarya</taxon>
        <taxon>Basidiomycota</taxon>
        <taxon>Agaricomycotina</taxon>
        <taxon>Agaricomycetes</taxon>
        <taxon>Agaricomycetidae</taxon>
        <taxon>Agaricales</taxon>
        <taxon>Marasmiineae</taxon>
        <taxon>Omphalotaceae</taxon>
        <taxon>Collybiopsis</taxon>
        <taxon>Collybiopsis luxurians</taxon>
    </lineage>
</organism>
<dbReference type="HOGENOM" id="CLU_119635_0_0_1"/>
<feature type="chain" id="PRO_5002208666" description="Dirigent protein" evidence="1">
    <location>
        <begin position="30"/>
        <end position="211"/>
    </location>
</feature>
<dbReference type="EMBL" id="KN834812">
    <property type="protein sequence ID" value="KIK54848.1"/>
    <property type="molecule type" value="Genomic_DNA"/>
</dbReference>
<evidence type="ECO:0000256" key="1">
    <source>
        <dbReference type="SAM" id="SignalP"/>
    </source>
</evidence>
<dbReference type="Proteomes" id="UP000053593">
    <property type="component" value="Unassembled WGS sequence"/>
</dbReference>
<sequence length="211" mass="22562">MFTLVALSKALTSALGIALLLSWPGSSSPHPNDQIGNPTFTRALVLPQPRSSTHRPSPNVTEIATPNFTQVYEVVANLEAEPDIPGPFGRRVSHGFLGGNVTDAKTGALVGHVVPGVGGDFGLFSNVNGKLYTDLSFVVQWLDDKKLAYIILNGIGQVANNTGTATSYARIETDSASRQNLVDNFLLMRFNIPNPSVTPTIGYFTLFSKST</sequence>
<evidence type="ECO:0000313" key="3">
    <source>
        <dbReference type="Proteomes" id="UP000053593"/>
    </source>
</evidence>
<protein>
    <recommendedName>
        <fullName evidence="4">Dirigent protein</fullName>
    </recommendedName>
</protein>
<name>A0A0D0CIL7_9AGAR</name>
<dbReference type="AlphaFoldDB" id="A0A0D0CIL7"/>
<reference evidence="2 3" key="1">
    <citation type="submission" date="2014-04" db="EMBL/GenBank/DDBJ databases">
        <title>Evolutionary Origins and Diversification of the Mycorrhizal Mutualists.</title>
        <authorList>
            <consortium name="DOE Joint Genome Institute"/>
            <consortium name="Mycorrhizal Genomics Consortium"/>
            <person name="Kohler A."/>
            <person name="Kuo A."/>
            <person name="Nagy L.G."/>
            <person name="Floudas D."/>
            <person name="Copeland A."/>
            <person name="Barry K.W."/>
            <person name="Cichocki N."/>
            <person name="Veneault-Fourrey C."/>
            <person name="LaButti K."/>
            <person name="Lindquist E.A."/>
            <person name="Lipzen A."/>
            <person name="Lundell T."/>
            <person name="Morin E."/>
            <person name="Murat C."/>
            <person name="Riley R."/>
            <person name="Ohm R."/>
            <person name="Sun H."/>
            <person name="Tunlid A."/>
            <person name="Henrissat B."/>
            <person name="Grigoriev I.V."/>
            <person name="Hibbett D.S."/>
            <person name="Martin F."/>
        </authorList>
    </citation>
    <scope>NUCLEOTIDE SEQUENCE [LARGE SCALE GENOMIC DNA]</scope>
    <source>
        <strain evidence="2 3">FD-317 M1</strain>
    </source>
</reference>
<evidence type="ECO:0000313" key="2">
    <source>
        <dbReference type="EMBL" id="KIK54848.1"/>
    </source>
</evidence>
<dbReference type="Gene3D" id="2.40.160.20">
    <property type="match status" value="1"/>
</dbReference>
<evidence type="ECO:0008006" key="4">
    <source>
        <dbReference type="Google" id="ProtNLM"/>
    </source>
</evidence>
<dbReference type="OrthoDB" id="5231894at2759"/>
<feature type="signal peptide" evidence="1">
    <location>
        <begin position="1"/>
        <end position="29"/>
    </location>
</feature>
<proteinExistence type="predicted"/>
<keyword evidence="1" id="KW-0732">Signal</keyword>
<accession>A0A0D0CIL7</accession>
<gene>
    <name evidence="2" type="ORF">GYMLUDRAFT_249194</name>
</gene>
<keyword evidence="3" id="KW-1185">Reference proteome</keyword>